<reference evidence="3 4" key="2">
    <citation type="journal article" date="2021" name="J. Hered.">
        <title>Feather Gene Expression Elucidates the Developmental Basis of Plumage Iridescence in African Starlings.</title>
        <authorList>
            <person name="Rubenstein D.R."/>
            <person name="Corvelo A."/>
            <person name="MacManes M.D."/>
            <person name="Maia R."/>
            <person name="Narzisi G."/>
            <person name="Rousaki A."/>
            <person name="Vandenabeele P."/>
            <person name="Shawkey M.D."/>
            <person name="Solomon J."/>
        </authorList>
    </citation>
    <scope>NUCLEOTIDE SEQUENCE [LARGE SCALE GENOMIC DNA]</scope>
    <source>
        <strain evidence="3">SS15</strain>
    </source>
</reference>
<dbReference type="Proteomes" id="UP000618051">
    <property type="component" value="Unassembled WGS sequence"/>
</dbReference>
<dbReference type="EMBL" id="JADDUC010000059">
    <property type="protein sequence ID" value="KAG0120717.1"/>
    <property type="molecule type" value="Genomic_DNA"/>
</dbReference>
<evidence type="ECO:0000256" key="1">
    <source>
        <dbReference type="SAM" id="MobiDB-lite"/>
    </source>
</evidence>
<sequence>MMTSFRRDGREEGLSISQGQTEQGWRRQRHMETHPGRRQTGGPPDLGLRKVTFPLSKISKLALPALNRLCAICNMTSAQLCQATDGITNER</sequence>
<gene>
    <name evidence="3" type="ORF">IHE44_0013590</name>
    <name evidence="2" type="ORF">IHE44_012071</name>
</gene>
<protein>
    <submittedName>
        <fullName evidence="2">Uncharacterized protein</fullName>
    </submittedName>
</protein>
<reference evidence="2" key="1">
    <citation type="submission" date="2020-10" db="EMBL/GenBank/DDBJ databases">
        <title>Feather gene expression reveals the developmental basis of iridescence in African starlings.</title>
        <authorList>
            <person name="Rubenstein D.R."/>
        </authorList>
    </citation>
    <scope>NUCLEOTIDE SEQUENCE</scope>
    <source>
        <strain evidence="2">SS15</strain>
        <tissue evidence="2">Liver</tissue>
    </source>
</reference>
<proteinExistence type="predicted"/>
<organism evidence="2">
    <name type="scientific">Lamprotornis superbus</name>
    <dbReference type="NCBI Taxonomy" id="245042"/>
    <lineage>
        <taxon>Eukaryota</taxon>
        <taxon>Metazoa</taxon>
        <taxon>Chordata</taxon>
        <taxon>Craniata</taxon>
        <taxon>Vertebrata</taxon>
        <taxon>Euteleostomi</taxon>
        <taxon>Archelosauria</taxon>
        <taxon>Archosauria</taxon>
        <taxon>Dinosauria</taxon>
        <taxon>Saurischia</taxon>
        <taxon>Theropoda</taxon>
        <taxon>Coelurosauria</taxon>
        <taxon>Aves</taxon>
        <taxon>Neognathae</taxon>
        <taxon>Neoaves</taxon>
        <taxon>Telluraves</taxon>
        <taxon>Australaves</taxon>
        <taxon>Passeriformes</taxon>
        <taxon>Sturnidae</taxon>
        <taxon>Lamprotornis</taxon>
    </lineage>
</organism>
<accession>A0A835NRX7</accession>
<keyword evidence="4" id="KW-1185">Reference proteome</keyword>
<evidence type="ECO:0000313" key="2">
    <source>
        <dbReference type="EMBL" id="KAG0120717.1"/>
    </source>
</evidence>
<reference evidence="3" key="3">
    <citation type="submission" date="2022-01" db="EMBL/GenBank/DDBJ databases">
        <authorList>
            <person name="Rubenstein D.R."/>
        </authorList>
    </citation>
    <scope>NUCLEOTIDE SEQUENCE</scope>
    <source>
        <strain evidence="3">SS15</strain>
        <tissue evidence="3">Liver</tissue>
    </source>
</reference>
<comment type="caution">
    <text evidence="2">The sequence shown here is derived from an EMBL/GenBank/DDBJ whole genome shotgun (WGS) entry which is preliminary data.</text>
</comment>
<dbReference type="AlphaFoldDB" id="A0A835NRX7"/>
<feature type="region of interest" description="Disordered" evidence="1">
    <location>
        <begin position="1"/>
        <end position="48"/>
    </location>
</feature>
<feature type="compositionally biased region" description="Basic and acidic residues" evidence="1">
    <location>
        <begin position="1"/>
        <end position="13"/>
    </location>
</feature>
<name>A0A835NRX7_9PASS</name>
<evidence type="ECO:0000313" key="4">
    <source>
        <dbReference type="Proteomes" id="UP000618051"/>
    </source>
</evidence>
<evidence type="ECO:0000313" key="3">
    <source>
        <dbReference type="EMBL" id="KAI1237513.1"/>
    </source>
</evidence>
<dbReference type="EMBL" id="JADDUC020000007">
    <property type="protein sequence ID" value="KAI1237513.1"/>
    <property type="molecule type" value="Genomic_DNA"/>
</dbReference>